<dbReference type="OrthoDB" id="550496at2759"/>
<feature type="coiled-coil region" evidence="1">
    <location>
        <begin position="131"/>
        <end position="174"/>
    </location>
</feature>
<evidence type="ECO:0000313" key="4">
    <source>
        <dbReference type="Proteomes" id="UP000612055"/>
    </source>
</evidence>
<protein>
    <submittedName>
        <fullName evidence="3">Uncharacterized protein</fullName>
    </submittedName>
</protein>
<feature type="coiled-coil region" evidence="1">
    <location>
        <begin position="198"/>
        <end position="255"/>
    </location>
</feature>
<dbReference type="AlphaFoldDB" id="A0A836C0M1"/>
<keyword evidence="4" id="KW-1185">Reference proteome</keyword>
<feature type="region of interest" description="Disordered" evidence="2">
    <location>
        <begin position="1"/>
        <end position="30"/>
    </location>
</feature>
<keyword evidence="1" id="KW-0175">Coiled coil</keyword>
<comment type="caution">
    <text evidence="3">The sequence shown here is derived from an EMBL/GenBank/DDBJ whole genome shotgun (WGS) entry which is preliminary data.</text>
</comment>
<name>A0A836C0M1_9CHLO</name>
<evidence type="ECO:0000256" key="2">
    <source>
        <dbReference type="SAM" id="MobiDB-lite"/>
    </source>
</evidence>
<evidence type="ECO:0000313" key="3">
    <source>
        <dbReference type="EMBL" id="KAG2495880.1"/>
    </source>
</evidence>
<dbReference type="EMBL" id="JAEHOE010000022">
    <property type="protein sequence ID" value="KAG2495880.1"/>
    <property type="molecule type" value="Genomic_DNA"/>
</dbReference>
<accession>A0A836C0M1</accession>
<evidence type="ECO:0000256" key="1">
    <source>
        <dbReference type="SAM" id="Coils"/>
    </source>
</evidence>
<dbReference type="Proteomes" id="UP000612055">
    <property type="component" value="Unassembled WGS sequence"/>
</dbReference>
<reference evidence="3" key="1">
    <citation type="journal article" date="2020" name="bioRxiv">
        <title>Comparative genomics of Chlamydomonas.</title>
        <authorList>
            <person name="Craig R.J."/>
            <person name="Hasan A.R."/>
            <person name="Ness R.W."/>
            <person name="Keightley P.D."/>
        </authorList>
    </citation>
    <scope>NUCLEOTIDE SEQUENCE</scope>
    <source>
        <strain evidence="3">CCAP 11/70</strain>
    </source>
</reference>
<proteinExistence type="predicted"/>
<gene>
    <name evidence="3" type="ORF">HYH03_006118</name>
</gene>
<sequence length="434" mass="47949">MRAENWGPSVLPEKKEYSTRQSSGAMRETTRQQRAAMAALARTSQLASNGEVRTVFIPTREQMPVCAEAGERRGNVYNSEWALLDTLEVNLFMSEKDKRTKAAREAAAAQRAALDEQAVTVQQAKHAALAAKAAELAEANALAELAKADEKRKMAEQREANMRIKQEREAMLADARSRREADLAFRREEAAKLVAAAQAGLEADRRAAEAKMAALRDEAARTLADNAERLAARKAAEAQQKLDDFETSKRMIEAREAAERARDGQAAAFAAMVAARARGAGQKAYDDKLARLEREDRLVQEALRETERKEAARAAWEAQRKVQLRTDLVAGNEEIKRQKAARLAAEAEQAARERALAEARSAAEKAEAERALAAAKDKVAAIKRVQAAQADEARIRVRTDDVFMTDTERRLNKALLEQAVATVVAPKQYSVRLY</sequence>
<organism evidence="3 4">
    <name type="scientific">Edaphochlamys debaryana</name>
    <dbReference type="NCBI Taxonomy" id="47281"/>
    <lineage>
        <taxon>Eukaryota</taxon>
        <taxon>Viridiplantae</taxon>
        <taxon>Chlorophyta</taxon>
        <taxon>core chlorophytes</taxon>
        <taxon>Chlorophyceae</taxon>
        <taxon>CS clade</taxon>
        <taxon>Chlamydomonadales</taxon>
        <taxon>Chlamydomonadales incertae sedis</taxon>
        <taxon>Edaphochlamys</taxon>
    </lineage>
</organism>
<feature type="coiled-coil region" evidence="1">
    <location>
        <begin position="285"/>
        <end position="385"/>
    </location>
</feature>